<comment type="similarity">
    <text evidence="1">Belongs to the OsmC/Ohr family.</text>
</comment>
<dbReference type="PANTHER" id="PTHR33797">
    <property type="entry name" value="ORGANIC HYDROPEROXIDE RESISTANCE PROTEIN-LIKE"/>
    <property type="match status" value="1"/>
</dbReference>
<dbReference type="Gene3D" id="2.20.25.10">
    <property type="match status" value="1"/>
</dbReference>
<reference evidence="2 3" key="1">
    <citation type="journal article" date="2018" name="J. Microbiol.">
        <title>Bacillus spongiae sp. nov., isolated from sponge of Jeju Island.</title>
        <authorList>
            <person name="Lee G.E."/>
            <person name="Im W.T."/>
            <person name="Park J.S."/>
        </authorList>
    </citation>
    <scope>NUCLEOTIDE SEQUENCE [LARGE SCALE GENOMIC DNA]</scope>
    <source>
        <strain evidence="2 3">135PIL107-10</strain>
    </source>
</reference>
<dbReference type="PANTHER" id="PTHR33797:SF2">
    <property type="entry name" value="ORGANIC HYDROPEROXIDE RESISTANCE PROTEIN-LIKE"/>
    <property type="match status" value="1"/>
</dbReference>
<dbReference type="InterPro" id="IPR003718">
    <property type="entry name" value="OsmC/Ohr_fam"/>
</dbReference>
<evidence type="ECO:0000313" key="2">
    <source>
        <dbReference type="EMBL" id="MEI5906885.1"/>
    </source>
</evidence>
<organism evidence="2 3">
    <name type="scientific">Bacillus spongiae</name>
    <dbReference type="NCBI Taxonomy" id="2683610"/>
    <lineage>
        <taxon>Bacteria</taxon>
        <taxon>Bacillati</taxon>
        <taxon>Bacillota</taxon>
        <taxon>Bacilli</taxon>
        <taxon>Bacillales</taxon>
        <taxon>Bacillaceae</taxon>
        <taxon>Bacillus</taxon>
    </lineage>
</organism>
<dbReference type="InterPro" id="IPR015946">
    <property type="entry name" value="KH_dom-like_a/b"/>
</dbReference>
<protein>
    <submittedName>
        <fullName evidence="2">Organic hydroperoxide resistance protein</fullName>
    </submittedName>
</protein>
<evidence type="ECO:0000256" key="1">
    <source>
        <dbReference type="ARBA" id="ARBA00007378"/>
    </source>
</evidence>
<proteinExistence type="inferred from homology"/>
<gene>
    <name evidence="2" type="ORF">WAK64_07410</name>
</gene>
<accession>A0ABU8HC39</accession>
<dbReference type="Pfam" id="PF02566">
    <property type="entry name" value="OsmC"/>
    <property type="match status" value="1"/>
</dbReference>
<dbReference type="Gene3D" id="3.30.300.20">
    <property type="match status" value="1"/>
</dbReference>
<dbReference type="EMBL" id="JBBAXC010000005">
    <property type="protein sequence ID" value="MEI5906885.1"/>
    <property type="molecule type" value="Genomic_DNA"/>
</dbReference>
<comment type="caution">
    <text evidence="2">The sequence shown here is derived from an EMBL/GenBank/DDBJ whole genome shotgun (WGS) entry which is preliminary data.</text>
</comment>
<name>A0ABU8HC39_9BACI</name>
<dbReference type="RefSeq" id="WP_336586327.1">
    <property type="nucleotide sequence ID" value="NZ_JBBAXC010000005.1"/>
</dbReference>
<dbReference type="InterPro" id="IPR019953">
    <property type="entry name" value="OHR"/>
</dbReference>
<keyword evidence="3" id="KW-1185">Reference proteome</keyword>
<evidence type="ECO:0000313" key="3">
    <source>
        <dbReference type="Proteomes" id="UP001312865"/>
    </source>
</evidence>
<dbReference type="SUPFAM" id="SSF82784">
    <property type="entry name" value="OsmC-like"/>
    <property type="match status" value="1"/>
</dbReference>
<dbReference type="InterPro" id="IPR036102">
    <property type="entry name" value="OsmC/Ohrsf"/>
</dbReference>
<sequence length="141" mass="14827">MDAIYTAKATVQGGREGRVTSSDGAIQLDLSMPKELGGAGGSGTNPEQLFAAGYAACYESALKLVARQQDTKVGETQITSQVTIGHDPSGGYKLEVQLDVKIPGVELDVAKQLIQAAHQACPYSKATRGNIDVHIRVVKEA</sequence>
<dbReference type="NCBIfam" id="TIGR03561">
    <property type="entry name" value="organ_hyd_perox"/>
    <property type="match status" value="1"/>
</dbReference>
<dbReference type="Proteomes" id="UP001312865">
    <property type="component" value="Unassembled WGS sequence"/>
</dbReference>